<reference evidence="2 4" key="1">
    <citation type="submission" date="2017-10" db="EMBL/GenBank/DDBJ databases">
        <title>Bifidobacterium genomics.</title>
        <authorList>
            <person name="Lugli G.A."/>
            <person name="Milani C."/>
            <person name="Mancabelli L."/>
        </authorList>
    </citation>
    <scope>NUCLEOTIDE SEQUENCE [LARGE SCALE GENOMIC DNA]</scope>
    <source>
        <strain evidence="2 4">1744B</strain>
    </source>
</reference>
<evidence type="ECO:0000313" key="4">
    <source>
        <dbReference type="Proteomes" id="UP000233783"/>
    </source>
</evidence>
<dbReference type="Proteomes" id="UP000292933">
    <property type="component" value="Unassembled WGS sequence"/>
</dbReference>
<organism evidence="2 4">
    <name type="scientific">Bifidobacterium pseudolongum subsp. globosum</name>
    <dbReference type="NCBI Taxonomy" id="1690"/>
    <lineage>
        <taxon>Bacteria</taxon>
        <taxon>Bacillati</taxon>
        <taxon>Actinomycetota</taxon>
        <taxon>Actinomycetes</taxon>
        <taxon>Bifidobacteriales</taxon>
        <taxon>Bifidobacteriaceae</taxon>
        <taxon>Bifidobacterium</taxon>
    </lineage>
</organism>
<protein>
    <submittedName>
        <fullName evidence="2">Uncharacterized protein</fullName>
    </submittedName>
</protein>
<dbReference type="EMBL" id="PCHB01000011">
    <property type="protein sequence ID" value="PKU95974.1"/>
    <property type="molecule type" value="Genomic_DNA"/>
</dbReference>
<accession>A0A2N3QV54</accession>
<evidence type="ECO:0000313" key="3">
    <source>
        <dbReference type="EMBL" id="RYQ47133.1"/>
    </source>
</evidence>
<dbReference type="Proteomes" id="UP000233783">
    <property type="component" value="Unassembled WGS sequence"/>
</dbReference>
<keyword evidence="1" id="KW-0472">Membrane</keyword>
<keyword evidence="1" id="KW-0812">Transmembrane</keyword>
<name>A0A2N3QV54_9BIFI</name>
<feature type="transmembrane region" description="Helical" evidence="1">
    <location>
        <begin position="42"/>
        <end position="61"/>
    </location>
</feature>
<evidence type="ECO:0000313" key="5">
    <source>
        <dbReference type="Proteomes" id="UP000292933"/>
    </source>
</evidence>
<evidence type="ECO:0000313" key="2">
    <source>
        <dbReference type="EMBL" id="PKU95974.1"/>
    </source>
</evidence>
<sequence length="65" mass="6884">MSIHKKRTCKICGAEIPRSAKEDRCDACIAQAADKKAAILKIGGPLMAGICAVGVFTLKVIGKRK</sequence>
<dbReference type="AlphaFoldDB" id="A0A2N3QV54"/>
<evidence type="ECO:0000256" key="1">
    <source>
        <dbReference type="SAM" id="Phobius"/>
    </source>
</evidence>
<gene>
    <name evidence="2" type="ORF">CQR56_1100</name>
    <name evidence="3" type="ORF">PG1780B_0852</name>
</gene>
<dbReference type="EMBL" id="RYVC01000007">
    <property type="protein sequence ID" value="RYQ47133.1"/>
    <property type="molecule type" value="Genomic_DNA"/>
</dbReference>
<proteinExistence type="predicted"/>
<reference evidence="3 5" key="2">
    <citation type="submission" date="2018-12" db="EMBL/GenBank/DDBJ databases">
        <title>Unveiling genomic diversity among members of the Bifidobacterium pseudolongum species, a widely distributed gut commensal of the animal kingdom.</title>
        <authorList>
            <person name="Lugli G.A."/>
            <person name="Duranti S."/>
            <person name="Albert K."/>
            <person name="Mancabelli L."/>
            <person name="Napoli S."/>
            <person name="Viappiani A."/>
            <person name="Anzalone R."/>
            <person name="Longhi G."/>
            <person name="Milani C."/>
            <person name="Turroni F."/>
            <person name="Alessandri G."/>
            <person name="Sela D.A."/>
            <person name="Van Sinderen D."/>
            <person name="Ventura M."/>
        </authorList>
    </citation>
    <scope>NUCLEOTIDE SEQUENCE [LARGE SCALE GENOMIC DNA]</scope>
    <source>
        <strain evidence="3 5">1780B</strain>
    </source>
</reference>
<keyword evidence="1" id="KW-1133">Transmembrane helix</keyword>
<comment type="caution">
    <text evidence="2">The sequence shown here is derived from an EMBL/GenBank/DDBJ whole genome shotgun (WGS) entry which is preliminary data.</text>
</comment>
<dbReference type="RefSeq" id="WP_101393637.1">
    <property type="nucleotide sequence ID" value="NZ_PCHB01000011.1"/>
</dbReference>